<feature type="transmembrane region" description="Helical" evidence="2">
    <location>
        <begin position="115"/>
        <end position="138"/>
    </location>
</feature>
<organism evidence="4 5">
    <name type="scientific">Luedemannella flava</name>
    <dbReference type="NCBI Taxonomy" id="349316"/>
    <lineage>
        <taxon>Bacteria</taxon>
        <taxon>Bacillati</taxon>
        <taxon>Actinomycetota</taxon>
        <taxon>Actinomycetes</taxon>
        <taxon>Micromonosporales</taxon>
        <taxon>Micromonosporaceae</taxon>
        <taxon>Luedemannella</taxon>
    </lineage>
</organism>
<keyword evidence="2" id="KW-1133">Transmembrane helix</keyword>
<feature type="transmembrane region" description="Helical" evidence="2">
    <location>
        <begin position="12"/>
        <end position="29"/>
    </location>
</feature>
<name>A0ABN2MCV6_9ACTN</name>
<dbReference type="EMBL" id="BAAALT010000161">
    <property type="protein sequence ID" value="GAA1819110.1"/>
    <property type="molecule type" value="Genomic_DNA"/>
</dbReference>
<evidence type="ECO:0000313" key="4">
    <source>
        <dbReference type="EMBL" id="GAA1819110.1"/>
    </source>
</evidence>
<gene>
    <name evidence="4" type="ORF">GCM10009682_44670</name>
</gene>
<reference evidence="4 5" key="1">
    <citation type="journal article" date="2019" name="Int. J. Syst. Evol. Microbiol.">
        <title>The Global Catalogue of Microorganisms (GCM) 10K type strain sequencing project: providing services to taxonomists for standard genome sequencing and annotation.</title>
        <authorList>
            <consortium name="The Broad Institute Genomics Platform"/>
            <consortium name="The Broad Institute Genome Sequencing Center for Infectious Disease"/>
            <person name="Wu L."/>
            <person name="Ma J."/>
        </authorList>
    </citation>
    <scope>NUCLEOTIDE SEQUENCE [LARGE SCALE GENOMIC DNA]</scope>
    <source>
        <strain evidence="4 5">JCM 13250</strain>
    </source>
</reference>
<feature type="transmembrane region" description="Helical" evidence="2">
    <location>
        <begin position="60"/>
        <end position="79"/>
    </location>
</feature>
<evidence type="ECO:0000256" key="2">
    <source>
        <dbReference type="SAM" id="Phobius"/>
    </source>
</evidence>
<evidence type="ECO:0000259" key="3">
    <source>
        <dbReference type="Pfam" id="PF09851"/>
    </source>
</evidence>
<keyword evidence="2" id="KW-0812">Transmembrane</keyword>
<proteinExistence type="predicted"/>
<keyword evidence="2" id="KW-0472">Membrane</keyword>
<protein>
    <recommendedName>
        <fullName evidence="3">SHOCT domain-containing protein</fullName>
    </recommendedName>
</protein>
<dbReference type="RefSeq" id="WP_344135682.1">
    <property type="nucleotide sequence ID" value="NZ_BAAALT010000161.1"/>
</dbReference>
<dbReference type="Pfam" id="PF09851">
    <property type="entry name" value="SHOCT"/>
    <property type="match status" value="1"/>
</dbReference>
<accession>A0ABN2MCV6</accession>
<feature type="region of interest" description="Disordered" evidence="1">
    <location>
        <begin position="169"/>
        <end position="188"/>
    </location>
</feature>
<feature type="domain" description="SHOCT" evidence="3">
    <location>
        <begin position="199"/>
        <end position="225"/>
    </location>
</feature>
<feature type="transmembrane region" description="Helical" evidence="2">
    <location>
        <begin position="86"/>
        <end position="103"/>
    </location>
</feature>
<keyword evidence="5" id="KW-1185">Reference proteome</keyword>
<sequence length="230" mass="23896">MSTSALVKRSLGTFLGLFGTTLAVTWVFLGMRAVMEIGGSCASGGPYVVANPCPEGVPGLLIGGILGGLICLFIYSIFVFDVGPRLALLGWPALFLSLGYNFLDYGLDPATGDGPVVSLLVCAVIFGLMGGLPLLYLFKPANAKALFWSDGARPVTPLTLPRPDPATADRFAGVLPPDPPAGSATATPADADADAIVVALERLTALRDRGAISEAEFAKAKARILDEETR</sequence>
<evidence type="ECO:0000313" key="5">
    <source>
        <dbReference type="Proteomes" id="UP001500218"/>
    </source>
</evidence>
<dbReference type="Proteomes" id="UP001500218">
    <property type="component" value="Unassembled WGS sequence"/>
</dbReference>
<dbReference type="InterPro" id="IPR018649">
    <property type="entry name" value="SHOCT"/>
</dbReference>
<evidence type="ECO:0000256" key="1">
    <source>
        <dbReference type="SAM" id="MobiDB-lite"/>
    </source>
</evidence>
<comment type="caution">
    <text evidence="4">The sequence shown here is derived from an EMBL/GenBank/DDBJ whole genome shotgun (WGS) entry which is preliminary data.</text>
</comment>